<feature type="domain" description="4Fe-4S ferredoxin-type" evidence="9">
    <location>
        <begin position="56"/>
        <end position="85"/>
    </location>
</feature>
<dbReference type="SUPFAM" id="SSF54862">
    <property type="entry name" value="4Fe-4S ferredoxins"/>
    <property type="match status" value="1"/>
</dbReference>
<accession>A0AAE4SA28</accession>
<organism evidence="10 11">
    <name type="scientific">Methanorbis furvi</name>
    <dbReference type="NCBI Taxonomy" id="3028299"/>
    <lineage>
        <taxon>Archaea</taxon>
        <taxon>Methanobacteriati</taxon>
        <taxon>Methanobacteriota</taxon>
        <taxon>Stenosarchaea group</taxon>
        <taxon>Methanomicrobia</taxon>
        <taxon>Methanomicrobiales</taxon>
        <taxon>Methanocorpusculaceae</taxon>
        <taxon>Methanorbis</taxon>
    </lineage>
</organism>
<name>A0AAE4SA28_9EURY</name>
<evidence type="ECO:0000256" key="3">
    <source>
        <dbReference type="ARBA" id="ARBA00022485"/>
    </source>
</evidence>
<dbReference type="EMBL" id="JAWDKA010000005">
    <property type="protein sequence ID" value="MDV0441861.1"/>
    <property type="molecule type" value="Genomic_DNA"/>
</dbReference>
<dbReference type="AlphaFoldDB" id="A0AAE4SA28"/>
<dbReference type="GO" id="GO:0051539">
    <property type="term" value="F:4 iron, 4 sulfur cluster binding"/>
    <property type="evidence" value="ECO:0007669"/>
    <property type="project" value="UniProtKB-UniRule"/>
</dbReference>
<evidence type="ECO:0000256" key="5">
    <source>
        <dbReference type="ARBA" id="ARBA00022982"/>
    </source>
</evidence>
<dbReference type="GO" id="GO:0009055">
    <property type="term" value="F:electron transfer activity"/>
    <property type="evidence" value="ECO:0007669"/>
    <property type="project" value="UniProtKB-UniRule"/>
</dbReference>
<evidence type="ECO:0000313" key="10">
    <source>
        <dbReference type="EMBL" id="MDV0441861.1"/>
    </source>
</evidence>
<protein>
    <recommendedName>
        <fullName evidence="8">Ferredoxin</fullName>
    </recommendedName>
</protein>
<keyword evidence="6 8" id="KW-0408">Iron</keyword>
<dbReference type="PRINTS" id="PR00354">
    <property type="entry name" value="7FE8SFRDOXIN"/>
</dbReference>
<dbReference type="InterPro" id="IPR017896">
    <property type="entry name" value="4Fe4S_Fe-S-bd"/>
</dbReference>
<dbReference type="PANTHER" id="PTHR42859">
    <property type="entry name" value="OXIDOREDUCTASE"/>
    <property type="match status" value="1"/>
</dbReference>
<dbReference type="CDD" id="cd10550">
    <property type="entry name" value="DMSOR_beta_like"/>
    <property type="match status" value="1"/>
</dbReference>
<dbReference type="Proteomes" id="UP001273136">
    <property type="component" value="Unassembled WGS sequence"/>
</dbReference>
<reference evidence="10" key="1">
    <citation type="submission" date="2023-06" db="EMBL/GenBank/DDBJ databases">
        <title>Genome sequence of Methancorpusculaceae sp. Ag1.</title>
        <authorList>
            <person name="Protasov E."/>
            <person name="Platt K."/>
            <person name="Poehlein A."/>
            <person name="Daniel R."/>
            <person name="Brune A."/>
        </authorList>
    </citation>
    <scope>NUCLEOTIDE SEQUENCE</scope>
    <source>
        <strain evidence="10">Ag1</strain>
    </source>
</reference>
<proteinExistence type="predicted"/>
<keyword evidence="7 8" id="KW-0411">Iron-sulfur</keyword>
<dbReference type="PROSITE" id="PS00198">
    <property type="entry name" value="4FE4S_FER_1"/>
    <property type="match status" value="1"/>
</dbReference>
<sequence length="138" mass="15115">MCSFGHNGVFNPRLSSVSVIDYPESTVTIPLMCLQCEDAVCQNVCPVGAIYRDKNDAVVIDPAKCIVCKLCVNACPLGNMKFSPITRSVFKCDLCGGTPQCARYCHAGAIVYVDPHEDSDRKKRIADQFKEAFSEVKS</sequence>
<dbReference type="InterPro" id="IPR017900">
    <property type="entry name" value="4Fe4S_Fe_S_CS"/>
</dbReference>
<comment type="cofactor">
    <cofactor evidence="1 8">
        <name>[4Fe-4S] cluster</name>
        <dbReference type="ChEBI" id="CHEBI:49883"/>
    </cofactor>
</comment>
<comment type="caution">
    <text evidence="10">The sequence shown here is derived from an EMBL/GenBank/DDBJ whole genome shotgun (WGS) entry which is preliminary data.</text>
</comment>
<comment type="function">
    <text evidence="8">Ferredoxins are iron-sulfur proteins that transfer electrons in a wide variety of metabolic reactions.</text>
</comment>
<keyword evidence="11" id="KW-1185">Reference proteome</keyword>
<evidence type="ECO:0000313" key="11">
    <source>
        <dbReference type="Proteomes" id="UP001273136"/>
    </source>
</evidence>
<evidence type="ECO:0000256" key="1">
    <source>
        <dbReference type="ARBA" id="ARBA00001966"/>
    </source>
</evidence>
<evidence type="ECO:0000256" key="8">
    <source>
        <dbReference type="RuleBase" id="RU365098"/>
    </source>
</evidence>
<keyword evidence="3 8" id="KW-0004">4Fe-4S</keyword>
<evidence type="ECO:0000259" key="9">
    <source>
        <dbReference type="PROSITE" id="PS51379"/>
    </source>
</evidence>
<evidence type="ECO:0000256" key="4">
    <source>
        <dbReference type="ARBA" id="ARBA00022723"/>
    </source>
</evidence>
<dbReference type="PANTHER" id="PTHR42859:SF10">
    <property type="entry name" value="DIMETHYLSULFOXIDE REDUCTASE CHAIN B"/>
    <property type="match status" value="1"/>
</dbReference>
<dbReference type="Gene3D" id="3.30.70.20">
    <property type="match status" value="2"/>
</dbReference>
<evidence type="ECO:0000256" key="6">
    <source>
        <dbReference type="ARBA" id="ARBA00023004"/>
    </source>
</evidence>
<dbReference type="PROSITE" id="PS51379">
    <property type="entry name" value="4FE4S_FER_2"/>
    <property type="match status" value="2"/>
</dbReference>
<evidence type="ECO:0000256" key="7">
    <source>
        <dbReference type="ARBA" id="ARBA00023014"/>
    </source>
</evidence>
<keyword evidence="4 8" id="KW-0479">Metal-binding</keyword>
<dbReference type="InterPro" id="IPR050294">
    <property type="entry name" value="RnfB_subfamily"/>
</dbReference>
<dbReference type="Pfam" id="PF13247">
    <property type="entry name" value="Fer4_11"/>
    <property type="match status" value="1"/>
</dbReference>
<gene>
    <name evidence="10" type="primary">soeB</name>
    <name evidence="10" type="ORF">McpAg1_10720</name>
</gene>
<feature type="domain" description="4Fe-4S ferredoxin-type" evidence="9">
    <location>
        <begin position="23"/>
        <end position="55"/>
    </location>
</feature>
<dbReference type="GO" id="GO:0046872">
    <property type="term" value="F:metal ion binding"/>
    <property type="evidence" value="ECO:0007669"/>
    <property type="project" value="UniProtKB-UniRule"/>
</dbReference>
<dbReference type="GO" id="GO:0016491">
    <property type="term" value="F:oxidoreductase activity"/>
    <property type="evidence" value="ECO:0007669"/>
    <property type="project" value="UniProtKB-ARBA"/>
</dbReference>
<evidence type="ECO:0000256" key="2">
    <source>
        <dbReference type="ARBA" id="ARBA00022448"/>
    </source>
</evidence>
<keyword evidence="5 8" id="KW-0249">Electron transport</keyword>
<dbReference type="InterPro" id="IPR000813">
    <property type="entry name" value="7Fe_ferredoxin"/>
</dbReference>
<keyword evidence="2 8" id="KW-0813">Transport</keyword>